<comment type="caution">
    <text evidence="1">The sequence shown here is derived from an EMBL/GenBank/DDBJ whole genome shotgun (WGS) entry which is preliminary data.</text>
</comment>
<dbReference type="Proteomes" id="UP000681722">
    <property type="component" value="Unassembled WGS sequence"/>
</dbReference>
<evidence type="ECO:0000313" key="3">
    <source>
        <dbReference type="Proteomes" id="UP000663829"/>
    </source>
</evidence>
<dbReference type="OrthoDB" id="9977286at2759"/>
<reference evidence="1" key="1">
    <citation type="submission" date="2021-02" db="EMBL/GenBank/DDBJ databases">
        <authorList>
            <person name="Nowell W R."/>
        </authorList>
    </citation>
    <scope>NUCLEOTIDE SEQUENCE</scope>
</reference>
<name>A0A813XKA9_9BILA</name>
<dbReference type="EMBL" id="CAJOBC010001215">
    <property type="protein sequence ID" value="CAF3664141.1"/>
    <property type="molecule type" value="Genomic_DNA"/>
</dbReference>
<dbReference type="AlphaFoldDB" id="A0A813XKA9"/>
<dbReference type="Gene3D" id="3.90.1290.10">
    <property type="entry name" value="Plakin repeat"/>
    <property type="match status" value="1"/>
</dbReference>
<proteinExistence type="predicted"/>
<dbReference type="EMBL" id="CAJNOQ010001215">
    <property type="protein sequence ID" value="CAF0877440.1"/>
    <property type="molecule type" value="Genomic_DNA"/>
</dbReference>
<organism evidence="1 3">
    <name type="scientific">Didymodactylos carnosus</name>
    <dbReference type="NCBI Taxonomy" id="1234261"/>
    <lineage>
        <taxon>Eukaryota</taxon>
        <taxon>Metazoa</taxon>
        <taxon>Spiralia</taxon>
        <taxon>Gnathifera</taxon>
        <taxon>Rotifera</taxon>
        <taxon>Eurotatoria</taxon>
        <taxon>Bdelloidea</taxon>
        <taxon>Philodinida</taxon>
        <taxon>Philodinidae</taxon>
        <taxon>Didymodactylos</taxon>
    </lineage>
</organism>
<accession>A0A813XKA9</accession>
<dbReference type="SUPFAM" id="SSF75399">
    <property type="entry name" value="Plakin repeat"/>
    <property type="match status" value="1"/>
</dbReference>
<evidence type="ECO:0000313" key="1">
    <source>
        <dbReference type="EMBL" id="CAF0877440.1"/>
    </source>
</evidence>
<gene>
    <name evidence="1" type="ORF">GPM918_LOCUS7428</name>
    <name evidence="2" type="ORF">SRO942_LOCUS7428</name>
</gene>
<evidence type="ECO:0000313" key="2">
    <source>
        <dbReference type="EMBL" id="CAF3664141.1"/>
    </source>
</evidence>
<dbReference type="Proteomes" id="UP000663829">
    <property type="component" value="Unassembled WGS sequence"/>
</dbReference>
<keyword evidence="3" id="KW-1185">Reference proteome</keyword>
<sequence>MAFNRDNSIFENAEKVLKLNRSISQHLQVRLVLNPFTKKFIDSELAVTLGILYNGYYRNQYGGLIPLRGGVYIAAGKGLIQFTVSDETEREEMEIEYYPIEKEDHSQPLMAILIIRSVYDNRENKRMISIKQALAQALIDTDTFSYRLTDTISLPLHTALYQGYILGELRTTMQTNNPTVTMSIDQGSCLKSLQKKDTFSQQRNSKFPSPINVSSIQSITKSRVDEMTVFDELIKSLNSIVHSLDKFRQTVCIEPYCELDSTGYIKNKQTGFRYLLSDAIELGLVSLKHVPDDNDFIREQRRYNEKTNDHQHGTTEYFDQDSSILPLNDAQQFQIKSRPVGKT</sequence>
<protein>
    <submittedName>
        <fullName evidence="1">Uncharacterized protein</fullName>
    </submittedName>
</protein>
<dbReference type="InterPro" id="IPR035915">
    <property type="entry name" value="Plakin_repeat_sf"/>
</dbReference>